<feature type="transmembrane region" description="Helical" evidence="6">
    <location>
        <begin position="181"/>
        <end position="204"/>
    </location>
</feature>
<dbReference type="InterPro" id="IPR058533">
    <property type="entry name" value="Cation_efflux_TM"/>
</dbReference>
<evidence type="ECO:0000256" key="4">
    <source>
        <dbReference type="ARBA" id="ARBA00022989"/>
    </source>
</evidence>
<protein>
    <submittedName>
        <fullName evidence="9">Cation diffusion facilitator family transporter</fullName>
    </submittedName>
</protein>
<dbReference type="Pfam" id="PF01545">
    <property type="entry name" value="Cation_efflux"/>
    <property type="match status" value="1"/>
</dbReference>
<keyword evidence="2" id="KW-0813">Transport</keyword>
<accession>A0A7J2U4K7</accession>
<dbReference type="InterPro" id="IPR002524">
    <property type="entry name" value="Cation_efflux"/>
</dbReference>
<evidence type="ECO:0000256" key="3">
    <source>
        <dbReference type="ARBA" id="ARBA00022692"/>
    </source>
</evidence>
<feature type="domain" description="Cation efflux protein cytoplasmic" evidence="8">
    <location>
        <begin position="211"/>
        <end position="283"/>
    </location>
</feature>
<evidence type="ECO:0000256" key="1">
    <source>
        <dbReference type="ARBA" id="ARBA00004141"/>
    </source>
</evidence>
<feature type="domain" description="Cation efflux protein transmembrane" evidence="7">
    <location>
        <begin position="6"/>
        <end position="203"/>
    </location>
</feature>
<keyword evidence="5 6" id="KW-0472">Membrane</keyword>
<dbReference type="PANTHER" id="PTHR13414:SF9">
    <property type="entry name" value="PROTON-COUPLED ZINC ANTIPORTER SLC30A9, MITOCHONDRIAL"/>
    <property type="match status" value="1"/>
</dbReference>
<evidence type="ECO:0000256" key="5">
    <source>
        <dbReference type="ARBA" id="ARBA00023136"/>
    </source>
</evidence>
<dbReference type="InterPro" id="IPR027470">
    <property type="entry name" value="Cation_efflux_CTD"/>
</dbReference>
<evidence type="ECO:0000313" key="9">
    <source>
        <dbReference type="EMBL" id="HEM67636.1"/>
    </source>
</evidence>
<dbReference type="InterPro" id="IPR027469">
    <property type="entry name" value="Cation_efflux_TMD_sf"/>
</dbReference>
<dbReference type="NCBIfam" id="TIGR01297">
    <property type="entry name" value="CDF"/>
    <property type="match status" value="1"/>
</dbReference>
<feature type="transmembrane region" description="Helical" evidence="6">
    <location>
        <begin position="106"/>
        <end position="128"/>
    </location>
</feature>
<dbReference type="Gene3D" id="3.30.70.1350">
    <property type="entry name" value="Cation efflux protein, cytoplasmic domain"/>
    <property type="match status" value="1"/>
</dbReference>
<feature type="transmembrane region" description="Helical" evidence="6">
    <location>
        <begin position="6"/>
        <end position="26"/>
    </location>
</feature>
<keyword evidence="4 6" id="KW-1133">Transmembrane helix</keyword>
<gene>
    <name evidence="9" type="ORF">ENO26_08785</name>
</gene>
<dbReference type="InterPro" id="IPR040177">
    <property type="entry name" value="SLC30A9"/>
</dbReference>
<reference evidence="9" key="1">
    <citation type="journal article" date="2020" name="mSystems">
        <title>Genome- and Community-Level Interaction Insights into Carbon Utilization and Element Cycling Functions of Hydrothermarchaeota in Hydrothermal Sediment.</title>
        <authorList>
            <person name="Zhou Z."/>
            <person name="Liu Y."/>
            <person name="Xu W."/>
            <person name="Pan J."/>
            <person name="Luo Z.H."/>
            <person name="Li M."/>
        </authorList>
    </citation>
    <scope>NUCLEOTIDE SEQUENCE [LARGE SCALE GENOMIC DNA]</scope>
    <source>
        <strain evidence="9">SpSt-125</strain>
    </source>
</reference>
<dbReference type="AlphaFoldDB" id="A0A7J2U4K7"/>
<dbReference type="SUPFAM" id="SSF160240">
    <property type="entry name" value="Cation efflux protein cytoplasmic domain-like"/>
    <property type="match status" value="1"/>
</dbReference>
<comment type="caution">
    <text evidence="9">The sequence shown here is derived from an EMBL/GenBank/DDBJ whole genome shotgun (WGS) entry which is preliminary data.</text>
</comment>
<dbReference type="SUPFAM" id="SSF161111">
    <property type="entry name" value="Cation efflux protein transmembrane domain-like"/>
    <property type="match status" value="1"/>
</dbReference>
<comment type="subcellular location">
    <subcellularLocation>
        <location evidence="1">Membrane</location>
        <topology evidence="1">Multi-pass membrane protein</topology>
    </subcellularLocation>
</comment>
<evidence type="ECO:0000259" key="7">
    <source>
        <dbReference type="Pfam" id="PF01545"/>
    </source>
</evidence>
<dbReference type="EMBL" id="DSEU01000059">
    <property type="protein sequence ID" value="HEM67636.1"/>
    <property type="molecule type" value="Genomic_DNA"/>
</dbReference>
<keyword evidence="3 6" id="KW-0812">Transmembrane</keyword>
<sequence length="306" mass="33766">MKSPVIAFLSNVIVFMLKLFAALFTGSKTVLIESLRSFGDLLNSALAYIGNKIALESEESFDPFGKSMYLYVFSFAIGLIALGSLVVFGIAQAISALKSSSTISNVSLGIEFVSVALALDILAMVVAYRDGRRFSRERGYRNPLIRYILLENVYDILGGFIALTSLPLAHIYPAIDAISSIALNALLVTYMAKIVSESIAVLVYRAAPTYDIARAVKIALSNPAVRDVNSIKTFALEPNRYAVFMDIELDPGLSMDDVDQVIEEVKGEIAKHVKSFTYVHIEPRKPDRDLDTHRKILELLAKRRAF</sequence>
<evidence type="ECO:0000259" key="8">
    <source>
        <dbReference type="Pfam" id="PF16916"/>
    </source>
</evidence>
<evidence type="ECO:0000256" key="2">
    <source>
        <dbReference type="ARBA" id="ARBA00022448"/>
    </source>
</evidence>
<feature type="transmembrane region" description="Helical" evidence="6">
    <location>
        <begin position="69"/>
        <end position="94"/>
    </location>
</feature>
<dbReference type="GO" id="GO:0008324">
    <property type="term" value="F:monoatomic cation transmembrane transporter activity"/>
    <property type="evidence" value="ECO:0007669"/>
    <property type="project" value="InterPro"/>
</dbReference>
<dbReference type="GO" id="GO:0006829">
    <property type="term" value="P:zinc ion transport"/>
    <property type="evidence" value="ECO:0007669"/>
    <property type="project" value="InterPro"/>
</dbReference>
<dbReference type="InterPro" id="IPR036837">
    <property type="entry name" value="Cation_efflux_CTD_sf"/>
</dbReference>
<dbReference type="Pfam" id="PF16916">
    <property type="entry name" value="ZT_dimer"/>
    <property type="match status" value="1"/>
</dbReference>
<dbReference type="Gene3D" id="1.20.1510.10">
    <property type="entry name" value="Cation efflux protein transmembrane domain"/>
    <property type="match status" value="1"/>
</dbReference>
<proteinExistence type="predicted"/>
<evidence type="ECO:0000256" key="6">
    <source>
        <dbReference type="SAM" id="Phobius"/>
    </source>
</evidence>
<organism evidence="9">
    <name type="scientific">Ignisphaera aggregans</name>
    <dbReference type="NCBI Taxonomy" id="334771"/>
    <lineage>
        <taxon>Archaea</taxon>
        <taxon>Thermoproteota</taxon>
        <taxon>Thermoprotei</taxon>
        <taxon>Desulfurococcales</taxon>
        <taxon>Desulfurococcaceae</taxon>
        <taxon>Ignisphaera</taxon>
    </lineage>
</organism>
<dbReference type="PANTHER" id="PTHR13414">
    <property type="entry name" value="HUEL-CATION TRANSPORTER"/>
    <property type="match status" value="1"/>
</dbReference>
<dbReference type="GO" id="GO:0016020">
    <property type="term" value="C:membrane"/>
    <property type="evidence" value="ECO:0007669"/>
    <property type="project" value="UniProtKB-SubCell"/>
</dbReference>
<name>A0A7J2U4K7_9CREN</name>
<feature type="transmembrane region" description="Helical" evidence="6">
    <location>
        <begin position="149"/>
        <end position="175"/>
    </location>
</feature>